<dbReference type="Gene3D" id="3.40.50.720">
    <property type="entry name" value="NAD(P)-binding Rossmann-like Domain"/>
    <property type="match status" value="1"/>
</dbReference>
<dbReference type="InterPro" id="IPR036291">
    <property type="entry name" value="NAD(P)-bd_dom_sf"/>
</dbReference>
<dbReference type="GeneID" id="28248494"/>
<organism evidence="2 3">
    <name type="scientific">Tritonibacter mobilis F1926</name>
    <dbReference type="NCBI Taxonomy" id="1265309"/>
    <lineage>
        <taxon>Bacteria</taxon>
        <taxon>Pseudomonadati</taxon>
        <taxon>Pseudomonadota</taxon>
        <taxon>Alphaproteobacteria</taxon>
        <taxon>Rhodobacterales</taxon>
        <taxon>Paracoccaceae</taxon>
        <taxon>Tritonibacter</taxon>
    </lineage>
</organism>
<proteinExistence type="predicted"/>
<accession>A0A1B0ZYN7</accession>
<reference evidence="2 3" key="1">
    <citation type="journal article" date="2016" name="ISME J.">
        <title>Global occurrence and heterogeneity of the Roseobacter-clade species Ruegeria mobilis.</title>
        <authorList>
            <person name="Sonnenschein E."/>
            <person name="Gram L."/>
        </authorList>
    </citation>
    <scope>NUCLEOTIDE SEQUENCE [LARGE SCALE GENOMIC DNA]</scope>
    <source>
        <strain evidence="2 3">F1926</strain>
    </source>
</reference>
<dbReference type="RefSeq" id="WP_005626846.1">
    <property type="nucleotide sequence ID" value="NZ_CP015230.1"/>
</dbReference>
<dbReference type="SUPFAM" id="SSF51735">
    <property type="entry name" value="NAD(P)-binding Rossmann-fold domains"/>
    <property type="match status" value="1"/>
</dbReference>
<dbReference type="OrthoDB" id="9787292at2"/>
<dbReference type="InterPro" id="IPR001509">
    <property type="entry name" value="Epimerase_deHydtase"/>
</dbReference>
<gene>
    <name evidence="2" type="ORF">K529_001640</name>
</gene>
<dbReference type="Proteomes" id="UP000013243">
    <property type="component" value="Chromosome"/>
</dbReference>
<evidence type="ECO:0000313" key="3">
    <source>
        <dbReference type="Proteomes" id="UP000013243"/>
    </source>
</evidence>
<dbReference type="InterPro" id="IPR051783">
    <property type="entry name" value="NAD(P)-dependent_oxidoreduct"/>
</dbReference>
<dbReference type="PANTHER" id="PTHR48079:SF6">
    <property type="entry name" value="NAD(P)-BINDING DOMAIN-CONTAINING PROTEIN-RELATED"/>
    <property type="match status" value="1"/>
</dbReference>
<dbReference type="AlphaFoldDB" id="A0A1B0ZYN7"/>
<dbReference type="GO" id="GO:0005737">
    <property type="term" value="C:cytoplasm"/>
    <property type="evidence" value="ECO:0007669"/>
    <property type="project" value="TreeGrafter"/>
</dbReference>
<dbReference type="PANTHER" id="PTHR48079">
    <property type="entry name" value="PROTEIN YEEZ"/>
    <property type="match status" value="1"/>
</dbReference>
<dbReference type="KEGG" id="rmb:K529_001640"/>
<feature type="domain" description="NAD-dependent epimerase/dehydratase" evidence="1">
    <location>
        <begin position="3"/>
        <end position="212"/>
    </location>
</feature>
<evidence type="ECO:0000259" key="1">
    <source>
        <dbReference type="Pfam" id="PF01370"/>
    </source>
</evidence>
<name>A0A1B0ZYN7_9RHOB</name>
<dbReference type="EMBL" id="CP015230">
    <property type="protein sequence ID" value="ANP39455.1"/>
    <property type="molecule type" value="Genomic_DNA"/>
</dbReference>
<protein>
    <submittedName>
        <fullName evidence="2">Epimerase</fullName>
    </submittedName>
</protein>
<sequence>MRIFLLGATGSIGTAVLRELLSAGHHVTALCRSDTAAQAVSDQGAAVQRGDMREPEAWSEALKDQDVVIHAAITFDDEMVAADRTVVDTILSAADHRSTPLRVVYTGGCWLYGDTQGRIATEDDGFAPLPAFSAMLDHAHLLMNAPALATATLHPAMVYHEEGGVFDSMLADIKANRPVEIWGSRDIRWPLIHRTDLAIAYRLLAERPDLTGHFNAVAQTGVTIGEIAATLSRSHHHDGRQTCLPRMAVLAREGHWAEGPMLDQRLSSARLMQATGWSPRYNTLQQAFPPV</sequence>
<dbReference type="STRING" id="1265309.K529_001640"/>
<dbReference type="GO" id="GO:0004029">
    <property type="term" value="F:aldehyde dehydrogenase (NAD+) activity"/>
    <property type="evidence" value="ECO:0007669"/>
    <property type="project" value="TreeGrafter"/>
</dbReference>
<evidence type="ECO:0000313" key="2">
    <source>
        <dbReference type="EMBL" id="ANP39455.1"/>
    </source>
</evidence>
<dbReference type="Pfam" id="PF01370">
    <property type="entry name" value="Epimerase"/>
    <property type="match status" value="1"/>
</dbReference>